<proteinExistence type="predicted"/>
<evidence type="ECO:0000313" key="4">
    <source>
        <dbReference type="WBParaSite" id="nRc.2.0.1.t10165-RA"/>
    </source>
</evidence>
<protein>
    <submittedName>
        <fullName evidence="4">Uncharacterized protein</fullName>
    </submittedName>
</protein>
<name>A0A915I7N5_ROMCU</name>
<feature type="region of interest" description="Disordered" evidence="2">
    <location>
        <begin position="185"/>
        <end position="208"/>
    </location>
</feature>
<evidence type="ECO:0000256" key="1">
    <source>
        <dbReference type="SAM" id="Coils"/>
    </source>
</evidence>
<dbReference type="AlphaFoldDB" id="A0A915I7N5"/>
<reference evidence="4" key="1">
    <citation type="submission" date="2022-11" db="UniProtKB">
        <authorList>
            <consortium name="WormBaseParasite"/>
        </authorList>
    </citation>
    <scope>IDENTIFICATION</scope>
</reference>
<dbReference type="WBParaSite" id="nRc.2.0.1.t10165-RA">
    <property type="protein sequence ID" value="nRc.2.0.1.t10165-RA"/>
    <property type="gene ID" value="nRc.2.0.1.g10165"/>
</dbReference>
<dbReference type="Proteomes" id="UP000887565">
    <property type="component" value="Unplaced"/>
</dbReference>
<feature type="coiled-coil region" evidence="1">
    <location>
        <begin position="43"/>
        <end position="174"/>
    </location>
</feature>
<keyword evidence="3" id="KW-1185">Reference proteome</keyword>
<evidence type="ECO:0000313" key="3">
    <source>
        <dbReference type="Proteomes" id="UP000887565"/>
    </source>
</evidence>
<accession>A0A915I7N5</accession>
<dbReference type="OMA" id="NEMDEQI"/>
<sequence length="353" mass="40420">MLAGGWVGCQVLLEVAVPKAVFTLTLSANNVIREKQNIKSRECSRLIEDLNRLNAENKQLKEEINNLKSQVIKLSDKSSFERELQQLKTTNCSLEIDLKEFKASFERERQIRERLEKENEKSSQDAARLKEEKLKIEENLKTRNEELCALKEKGEELKNKCSELEVLCKELEGLKLVLSRKQSLRQEKKSKQHTKTSSDENESNGKDWDWADDVSVAESDAAVAAASNKVAEDKDDLAGLLSDDQLADLVRLGSELKEKMDEINRFKILIKDLMNEKQDLEKSCATLKTENETLTSSLRDANEKSLTLESKIKALKDIYEDQMKDLTKQLTKQQFEKEKQSSAMSNVEDDMNR</sequence>
<feature type="region of interest" description="Disordered" evidence="2">
    <location>
        <begin position="331"/>
        <end position="353"/>
    </location>
</feature>
<organism evidence="3 4">
    <name type="scientific">Romanomermis culicivorax</name>
    <name type="common">Nematode worm</name>
    <dbReference type="NCBI Taxonomy" id="13658"/>
    <lineage>
        <taxon>Eukaryota</taxon>
        <taxon>Metazoa</taxon>
        <taxon>Ecdysozoa</taxon>
        <taxon>Nematoda</taxon>
        <taxon>Enoplea</taxon>
        <taxon>Dorylaimia</taxon>
        <taxon>Mermithida</taxon>
        <taxon>Mermithoidea</taxon>
        <taxon>Mermithidae</taxon>
        <taxon>Romanomermis</taxon>
    </lineage>
</organism>
<evidence type="ECO:0000256" key="2">
    <source>
        <dbReference type="SAM" id="MobiDB-lite"/>
    </source>
</evidence>
<keyword evidence="1" id="KW-0175">Coiled coil</keyword>